<evidence type="ECO:0000256" key="3">
    <source>
        <dbReference type="ARBA" id="ARBA00022827"/>
    </source>
</evidence>
<comment type="similarity">
    <text evidence="1">Belongs to the oxygen-dependent FAD-linked oxidoreductase family.</text>
</comment>
<keyword evidence="7" id="KW-1185">Reference proteome</keyword>
<dbReference type="EMBL" id="LCTW02000208">
    <property type="protein sequence ID" value="KXX76484.1"/>
    <property type="molecule type" value="Genomic_DNA"/>
</dbReference>
<evidence type="ECO:0000256" key="4">
    <source>
        <dbReference type="ARBA" id="ARBA00023002"/>
    </source>
</evidence>
<evidence type="ECO:0000313" key="6">
    <source>
        <dbReference type="EMBL" id="KXX76484.1"/>
    </source>
</evidence>
<dbReference type="InterPro" id="IPR016166">
    <property type="entry name" value="FAD-bd_PCMH"/>
</dbReference>
<gene>
    <name evidence="6" type="ORF">MMYC01_206840</name>
</gene>
<keyword evidence="4" id="KW-0560">Oxidoreductase</keyword>
<dbReference type="OrthoDB" id="2151789at2759"/>
<dbReference type="InterPro" id="IPR050416">
    <property type="entry name" value="FAD-linked_Oxidoreductase"/>
</dbReference>
<dbReference type="GO" id="GO:0016491">
    <property type="term" value="F:oxidoreductase activity"/>
    <property type="evidence" value="ECO:0007669"/>
    <property type="project" value="UniProtKB-KW"/>
</dbReference>
<accession>A0A175W0H2</accession>
<keyword evidence="2" id="KW-0285">Flavoprotein</keyword>
<dbReference type="STRING" id="100816.A0A175W0H2"/>
<dbReference type="PROSITE" id="PS51387">
    <property type="entry name" value="FAD_PCMH"/>
    <property type="match status" value="1"/>
</dbReference>
<evidence type="ECO:0000256" key="2">
    <source>
        <dbReference type="ARBA" id="ARBA00022630"/>
    </source>
</evidence>
<dbReference type="Gene3D" id="3.30.465.10">
    <property type="match status" value="1"/>
</dbReference>
<dbReference type="InterPro" id="IPR006094">
    <property type="entry name" value="Oxid_FAD_bind_N"/>
</dbReference>
<dbReference type="Gene3D" id="3.40.462.20">
    <property type="match status" value="1"/>
</dbReference>
<dbReference type="PANTHER" id="PTHR42973">
    <property type="entry name" value="BINDING OXIDOREDUCTASE, PUTATIVE (AFU_ORTHOLOGUE AFUA_1G17690)-RELATED"/>
    <property type="match status" value="1"/>
</dbReference>
<sequence length="506" mass="55063">MASPQASCLLSAGLSPDRVLLPSDPKFLERQSSYWSCVVRSLEPACIVQPQSAQEVSSVVRALVASAIPFAVRSGGHTAWAGANNIGSGGVTIDLGRMSWVQLHDGDEGNGGTVDLGPGNRWGEVYAELAQYGLIVAGGREGNVGVAGLILGGGMAFFTARHGLACDNVVEFEVVLADGRIARARKEGEHADLYRALKGGSNNFGIVTNFRMRSIAARPVWAGMTVHPKAAIPQAIQALKDFTDDVPTDVDSNLLCFFTYTGMDKCIDGYRGFYLLSCLPIKPEFKDVMVVGALIQMAGVEEAPAYKKWLEMPTTATTCKITTVTQLAMDYSQAKDYYNVWFTASFKNDTRIVAKAAELHDKLVSDFKSFIPSGDFITQCLFQPFPRLFGQLSAAAGGNVLGIDQQQRNGLLWLAVAQVRTPEQERFAYAKIQEWVQAVKEFAATIQGNLEWTYLNYADRSQDPLGSYGVENVRFMQKVANRYDPDGVFQTLCPGGFKVSKAKVPN</sequence>
<dbReference type="Gene3D" id="3.30.43.10">
    <property type="entry name" value="Uridine Diphospho-n-acetylenolpyruvylglucosamine Reductase, domain 2"/>
    <property type="match status" value="1"/>
</dbReference>
<proteinExistence type="inferred from homology"/>
<comment type="caution">
    <text evidence="6">The sequence shown here is derived from an EMBL/GenBank/DDBJ whole genome shotgun (WGS) entry which is preliminary data.</text>
</comment>
<evidence type="ECO:0000256" key="1">
    <source>
        <dbReference type="ARBA" id="ARBA00005466"/>
    </source>
</evidence>
<dbReference type="InterPro" id="IPR016167">
    <property type="entry name" value="FAD-bd_PCMH_sub1"/>
</dbReference>
<name>A0A175W0H2_9PEZI</name>
<reference evidence="6 7" key="1">
    <citation type="journal article" date="2016" name="Genome Announc.">
        <title>Genome Sequence of Madurella mycetomatis mm55, Isolated from a Human Mycetoma Case in Sudan.</title>
        <authorList>
            <person name="Smit S."/>
            <person name="Derks M.F."/>
            <person name="Bervoets S."/>
            <person name="Fahal A."/>
            <person name="van Leeuwen W."/>
            <person name="van Belkum A."/>
            <person name="van de Sande W.W."/>
        </authorList>
    </citation>
    <scope>NUCLEOTIDE SEQUENCE [LARGE SCALE GENOMIC DNA]</scope>
    <source>
        <strain evidence="7">mm55</strain>
    </source>
</reference>
<dbReference type="AlphaFoldDB" id="A0A175W0H2"/>
<evidence type="ECO:0000259" key="5">
    <source>
        <dbReference type="PROSITE" id="PS51387"/>
    </source>
</evidence>
<dbReference type="Proteomes" id="UP000078237">
    <property type="component" value="Unassembled WGS sequence"/>
</dbReference>
<dbReference type="Pfam" id="PF01565">
    <property type="entry name" value="FAD_binding_4"/>
    <property type="match status" value="1"/>
</dbReference>
<feature type="domain" description="FAD-binding PCMH-type" evidence="5">
    <location>
        <begin position="40"/>
        <end position="217"/>
    </location>
</feature>
<evidence type="ECO:0000313" key="7">
    <source>
        <dbReference type="Proteomes" id="UP000078237"/>
    </source>
</evidence>
<dbReference type="SUPFAM" id="SSF56176">
    <property type="entry name" value="FAD-binding/transporter-associated domain-like"/>
    <property type="match status" value="1"/>
</dbReference>
<dbReference type="GO" id="GO:0071949">
    <property type="term" value="F:FAD binding"/>
    <property type="evidence" value="ECO:0007669"/>
    <property type="project" value="InterPro"/>
</dbReference>
<dbReference type="PANTHER" id="PTHR42973:SF53">
    <property type="entry name" value="FAD-BINDING PCMH-TYPE DOMAIN-CONTAINING PROTEIN-RELATED"/>
    <property type="match status" value="1"/>
</dbReference>
<organism evidence="6 7">
    <name type="scientific">Madurella mycetomatis</name>
    <dbReference type="NCBI Taxonomy" id="100816"/>
    <lineage>
        <taxon>Eukaryota</taxon>
        <taxon>Fungi</taxon>
        <taxon>Dikarya</taxon>
        <taxon>Ascomycota</taxon>
        <taxon>Pezizomycotina</taxon>
        <taxon>Sordariomycetes</taxon>
        <taxon>Sordariomycetidae</taxon>
        <taxon>Sordariales</taxon>
        <taxon>Sordariales incertae sedis</taxon>
        <taxon>Madurella</taxon>
    </lineage>
</organism>
<dbReference type="InterPro" id="IPR036318">
    <property type="entry name" value="FAD-bd_PCMH-like_sf"/>
</dbReference>
<keyword evidence="3" id="KW-0274">FAD</keyword>
<dbReference type="VEuPathDB" id="FungiDB:MMYC01_206840"/>
<dbReference type="InterPro" id="IPR016169">
    <property type="entry name" value="FAD-bd_PCMH_sub2"/>
</dbReference>
<protein>
    <submittedName>
        <fullName evidence="6">Bifunctional solanapyrone synthase</fullName>
    </submittedName>
</protein>